<evidence type="ECO:0000256" key="7">
    <source>
        <dbReference type="ARBA" id="ARBA00044712"/>
    </source>
</evidence>
<dbReference type="Proteomes" id="UP000233551">
    <property type="component" value="Unassembled WGS sequence"/>
</dbReference>
<dbReference type="EMBL" id="PGOL01006400">
    <property type="protein sequence ID" value="PKI33731.1"/>
    <property type="molecule type" value="Genomic_DNA"/>
</dbReference>
<dbReference type="InterPro" id="IPR029063">
    <property type="entry name" value="SAM-dependent_MTases_sf"/>
</dbReference>
<keyword evidence="4" id="KW-0949">S-adenosyl-L-methionine</keyword>
<dbReference type="STRING" id="22663.A0A2I0HPV6"/>
<dbReference type="SUPFAM" id="SSF53335">
    <property type="entry name" value="S-adenosyl-L-methionine-dependent methyltransferases"/>
    <property type="match status" value="1"/>
</dbReference>
<evidence type="ECO:0000256" key="8">
    <source>
        <dbReference type="SAM" id="MobiDB-lite"/>
    </source>
</evidence>
<evidence type="ECO:0000256" key="1">
    <source>
        <dbReference type="ARBA" id="ARBA00011926"/>
    </source>
</evidence>
<organism evidence="10 11">
    <name type="scientific">Punica granatum</name>
    <name type="common">Pomegranate</name>
    <dbReference type="NCBI Taxonomy" id="22663"/>
    <lineage>
        <taxon>Eukaryota</taxon>
        <taxon>Viridiplantae</taxon>
        <taxon>Streptophyta</taxon>
        <taxon>Embryophyta</taxon>
        <taxon>Tracheophyta</taxon>
        <taxon>Spermatophyta</taxon>
        <taxon>Magnoliopsida</taxon>
        <taxon>eudicotyledons</taxon>
        <taxon>Gunneridae</taxon>
        <taxon>Pentapetalae</taxon>
        <taxon>rosids</taxon>
        <taxon>malvids</taxon>
        <taxon>Myrtales</taxon>
        <taxon>Lythraceae</taxon>
        <taxon>Punica</taxon>
    </lineage>
</organism>
<comment type="caution">
    <text evidence="10">The sequence shown here is derived from an EMBL/GenBank/DDBJ whole genome shotgun (WGS) entry which is preliminary data.</text>
</comment>
<evidence type="ECO:0000313" key="11">
    <source>
        <dbReference type="Proteomes" id="UP000233551"/>
    </source>
</evidence>
<evidence type="ECO:0000256" key="5">
    <source>
        <dbReference type="ARBA" id="ARBA00022884"/>
    </source>
</evidence>
<feature type="region of interest" description="Disordered" evidence="8">
    <location>
        <begin position="25"/>
        <end position="44"/>
    </location>
</feature>
<name>A0A2I0HPV6_PUNGR</name>
<proteinExistence type="predicted"/>
<dbReference type="EC" id="2.1.1.56" evidence="1"/>
<dbReference type="AlphaFoldDB" id="A0A2I0HPV6"/>
<keyword evidence="6" id="KW-0507">mRNA processing</keyword>
<dbReference type="GO" id="GO:0004482">
    <property type="term" value="F:mRNA 5'-cap (guanine-N7-)-methyltransferase activity"/>
    <property type="evidence" value="ECO:0007669"/>
    <property type="project" value="UniProtKB-EC"/>
</dbReference>
<evidence type="ECO:0000256" key="6">
    <source>
        <dbReference type="ARBA" id="ARBA00023042"/>
    </source>
</evidence>
<protein>
    <recommendedName>
        <fullName evidence="1">mRNA (guanine-N(7))-methyltransferase</fullName>
        <ecNumber evidence="1">2.1.1.56</ecNumber>
    </recommendedName>
</protein>
<dbReference type="Gene3D" id="3.40.50.150">
    <property type="entry name" value="Vaccinia Virus protein VP39"/>
    <property type="match status" value="2"/>
</dbReference>
<dbReference type="PANTHER" id="PTHR12189">
    <property type="entry name" value="MRNA GUANINE-7- METHYLTRANSFERASE"/>
    <property type="match status" value="1"/>
</dbReference>
<dbReference type="Pfam" id="PF03291">
    <property type="entry name" value="mRNA_G-N7_MeTrfase"/>
    <property type="match status" value="2"/>
</dbReference>
<keyword evidence="5" id="KW-0694">RNA-binding</keyword>
<evidence type="ECO:0000256" key="2">
    <source>
        <dbReference type="ARBA" id="ARBA00022603"/>
    </source>
</evidence>
<dbReference type="PROSITE" id="PS51562">
    <property type="entry name" value="RNA_CAP0_MT"/>
    <property type="match status" value="1"/>
</dbReference>
<keyword evidence="2" id="KW-0489">Methyltransferase</keyword>
<comment type="catalytic activity">
    <reaction evidence="7">
        <text>a 5'-end (5'-triphosphoguanosine)-ribonucleoside in mRNA + S-adenosyl-L-methionine = a 5'-end (N(7)-methyl 5'-triphosphoguanosine)-ribonucleoside in mRNA + S-adenosyl-L-homocysteine</text>
        <dbReference type="Rhea" id="RHEA:67008"/>
        <dbReference type="Rhea" id="RHEA-COMP:17166"/>
        <dbReference type="Rhea" id="RHEA-COMP:17167"/>
        <dbReference type="ChEBI" id="CHEBI:57856"/>
        <dbReference type="ChEBI" id="CHEBI:59789"/>
        <dbReference type="ChEBI" id="CHEBI:156461"/>
        <dbReference type="ChEBI" id="CHEBI:167617"/>
        <dbReference type="EC" id="2.1.1.56"/>
    </reaction>
</comment>
<reference evidence="10 11" key="1">
    <citation type="submission" date="2017-11" db="EMBL/GenBank/DDBJ databases">
        <title>De-novo sequencing of pomegranate (Punica granatum L.) genome.</title>
        <authorList>
            <person name="Akparov Z."/>
            <person name="Amiraslanov A."/>
            <person name="Hajiyeva S."/>
            <person name="Abbasov M."/>
            <person name="Kaur K."/>
            <person name="Hamwieh A."/>
            <person name="Solovyev V."/>
            <person name="Salamov A."/>
            <person name="Braich B."/>
            <person name="Kosarev P."/>
            <person name="Mahmoud A."/>
            <person name="Hajiyev E."/>
            <person name="Babayeva S."/>
            <person name="Izzatullayeva V."/>
            <person name="Mammadov A."/>
            <person name="Mammadov A."/>
            <person name="Sharifova S."/>
            <person name="Ojaghi J."/>
            <person name="Eynullazada K."/>
            <person name="Bayramov B."/>
            <person name="Abdulazimova A."/>
            <person name="Shahmuradov I."/>
        </authorList>
    </citation>
    <scope>NUCLEOTIDE SEQUENCE [LARGE SCALE GENOMIC DNA]</scope>
    <source>
        <strain evidence="11">cv. AG2017</strain>
        <tissue evidence="10">Leaf</tissue>
    </source>
</reference>
<dbReference type="GO" id="GO:0005634">
    <property type="term" value="C:nucleus"/>
    <property type="evidence" value="ECO:0007669"/>
    <property type="project" value="TreeGrafter"/>
</dbReference>
<keyword evidence="6" id="KW-0506">mRNA capping</keyword>
<evidence type="ECO:0000256" key="4">
    <source>
        <dbReference type="ARBA" id="ARBA00022691"/>
    </source>
</evidence>
<dbReference type="GO" id="GO:0003723">
    <property type="term" value="F:RNA binding"/>
    <property type="evidence" value="ECO:0007669"/>
    <property type="project" value="UniProtKB-KW"/>
</dbReference>
<sequence>YLEFGGKGTFVGKLTEFAGWLKPRQRPQSRVGVPPPATDPTGQPRSKVAMCGEFLKLRPGSSRSVDPVLLQWLSVAFICTELLVFGNEKRIQRIIIPIHLSRAASVESQIKSVLIQLYARRGDAVLDLACGKGGDLIKWDKAKIGYYVGIDIAEGSVRLDKVLAEDAPFDICSCQKFKSSNPFGIQYKFHLEDAVDCPEWIVPFHVFKSLAEEYDLEVVFVKNSHEFVHEYMKKPEYVELMRRLGALGDGNQDQSTLSPDEWEVAYLYLAFVLKKVRHFSSIIVWTILHFHAREG</sequence>
<dbReference type="InterPro" id="IPR039753">
    <property type="entry name" value="RG7MT1"/>
</dbReference>
<evidence type="ECO:0000259" key="9">
    <source>
        <dbReference type="PROSITE" id="PS51562"/>
    </source>
</evidence>
<feature type="non-terminal residue" evidence="10">
    <location>
        <position position="1"/>
    </location>
</feature>
<accession>A0A2I0HPV6</accession>
<evidence type="ECO:0000256" key="3">
    <source>
        <dbReference type="ARBA" id="ARBA00022679"/>
    </source>
</evidence>
<evidence type="ECO:0000313" key="10">
    <source>
        <dbReference type="EMBL" id="PKI33731.1"/>
    </source>
</evidence>
<keyword evidence="11" id="KW-1185">Reference proteome</keyword>
<gene>
    <name evidence="10" type="ORF">CRG98_045872</name>
</gene>
<dbReference type="PANTHER" id="PTHR12189:SF2">
    <property type="entry name" value="MRNA CAP GUANINE-N7 METHYLTRANSFERASE"/>
    <property type="match status" value="1"/>
</dbReference>
<keyword evidence="3" id="KW-0808">Transferase</keyword>
<dbReference type="InterPro" id="IPR004971">
    <property type="entry name" value="mRNA_G-N7_MeTrfase_dom"/>
</dbReference>
<feature type="domain" description="MRNA cap 0 methyltransferase" evidence="9">
    <location>
        <begin position="1"/>
        <end position="276"/>
    </location>
</feature>